<dbReference type="AlphaFoldDB" id="A0A8H5ZBU8"/>
<dbReference type="Proteomes" id="UP000624244">
    <property type="component" value="Unassembled WGS sequence"/>
</dbReference>
<name>A0A8H5ZBU8_COCSA</name>
<dbReference type="SUPFAM" id="SSF48452">
    <property type="entry name" value="TPR-like"/>
    <property type="match status" value="1"/>
</dbReference>
<organism evidence="2 3">
    <name type="scientific">Cochliobolus sativus</name>
    <name type="common">Common root rot and spot blotch fungus</name>
    <name type="synonym">Bipolaris sorokiniana</name>
    <dbReference type="NCBI Taxonomy" id="45130"/>
    <lineage>
        <taxon>Eukaryota</taxon>
        <taxon>Fungi</taxon>
        <taxon>Dikarya</taxon>
        <taxon>Ascomycota</taxon>
        <taxon>Pezizomycotina</taxon>
        <taxon>Dothideomycetes</taxon>
        <taxon>Pleosporomycetidae</taxon>
        <taxon>Pleosporales</taxon>
        <taxon>Pleosporineae</taxon>
        <taxon>Pleosporaceae</taxon>
        <taxon>Bipolaris</taxon>
    </lineage>
</organism>
<evidence type="ECO:0000313" key="3">
    <source>
        <dbReference type="Proteomes" id="UP000624244"/>
    </source>
</evidence>
<dbReference type="InterPro" id="IPR011990">
    <property type="entry name" value="TPR-like_helical_dom_sf"/>
</dbReference>
<dbReference type="Gene3D" id="1.25.40.10">
    <property type="entry name" value="Tetratricopeptide repeat domain"/>
    <property type="match status" value="1"/>
</dbReference>
<evidence type="ECO:0000256" key="1">
    <source>
        <dbReference type="SAM" id="MobiDB-lite"/>
    </source>
</evidence>
<reference evidence="2" key="1">
    <citation type="submission" date="2019-11" db="EMBL/GenBank/DDBJ databases">
        <title>Bipolaris sorokiniana Genome sequencing.</title>
        <authorList>
            <person name="Wang H."/>
        </authorList>
    </citation>
    <scope>NUCLEOTIDE SEQUENCE</scope>
</reference>
<protein>
    <recommendedName>
        <fullName evidence="4">Clr5 domain-containing protein</fullName>
    </recommendedName>
</protein>
<evidence type="ECO:0000313" key="2">
    <source>
        <dbReference type="EMBL" id="KAF5846471.1"/>
    </source>
</evidence>
<sequence length="277" mass="31466">MTSINDLHADPDGYPMNIDPLQSPPVVPVQASEVEPELSIDPPILRRIGQSEWSQYEHFIRLNHHHMELKELRKPILKESSDMPTQQWKKALSAWGLPKSIPKPVAKFIRKKAHLREIEEGKKTSFRYRKQAAPNDKIRRYAQESEFYNGQDVDGFLAVSQNAQTLIKHSDYPGAKLAFIEALEGLEALLGATNKVAIDVLLCFADAAIEKEDFDGAMERLRKSYTHHQELLGDNDKKTLLSFSRLGFVYDAEEKHGQALKTFTAARDGQAQHPRRA</sequence>
<accession>A0A8H5ZBU8</accession>
<feature type="region of interest" description="Disordered" evidence="1">
    <location>
        <begin position="1"/>
        <end position="21"/>
    </location>
</feature>
<gene>
    <name evidence="2" type="ORF">GGP41_003847</name>
</gene>
<evidence type="ECO:0008006" key="4">
    <source>
        <dbReference type="Google" id="ProtNLM"/>
    </source>
</evidence>
<proteinExistence type="predicted"/>
<dbReference type="EMBL" id="WNKQ01000016">
    <property type="protein sequence ID" value="KAF5846471.1"/>
    <property type="molecule type" value="Genomic_DNA"/>
</dbReference>
<comment type="caution">
    <text evidence="2">The sequence shown here is derived from an EMBL/GenBank/DDBJ whole genome shotgun (WGS) entry which is preliminary data.</text>
</comment>